<protein>
    <recommendedName>
        <fullName evidence="8">TBP interacting domain protein</fullName>
    </recommendedName>
</protein>
<evidence type="ECO:0000256" key="2">
    <source>
        <dbReference type="ARBA" id="ARBA00023172"/>
    </source>
</evidence>
<dbReference type="GO" id="GO:0010774">
    <property type="term" value="P:meiotic strand invasion involved in reciprocal meiotic recombination"/>
    <property type="evidence" value="ECO:0007669"/>
    <property type="project" value="TreeGrafter"/>
</dbReference>
<dbReference type="PANTHER" id="PTHR15938:SF0">
    <property type="entry name" value="HOMOLOGOUS-PAIRING PROTEIN 2 HOMOLOG"/>
    <property type="match status" value="1"/>
</dbReference>
<organism evidence="6 7">
    <name type="scientific">Aspergillus novofumigatus (strain IBT 16806)</name>
    <dbReference type="NCBI Taxonomy" id="1392255"/>
    <lineage>
        <taxon>Eukaryota</taxon>
        <taxon>Fungi</taxon>
        <taxon>Dikarya</taxon>
        <taxon>Ascomycota</taxon>
        <taxon>Pezizomycotina</taxon>
        <taxon>Eurotiomycetes</taxon>
        <taxon>Eurotiomycetidae</taxon>
        <taxon>Eurotiales</taxon>
        <taxon>Aspergillaceae</taxon>
        <taxon>Aspergillus</taxon>
        <taxon>Aspergillus subgen. Fumigati</taxon>
    </lineage>
</organism>
<evidence type="ECO:0000313" key="6">
    <source>
        <dbReference type="EMBL" id="PKX91581.1"/>
    </source>
</evidence>
<dbReference type="VEuPathDB" id="FungiDB:P174DRAFT_410185"/>
<proteinExistence type="predicted"/>
<accession>A0A2I1C1X8</accession>
<keyword evidence="3" id="KW-0539">Nucleus</keyword>
<keyword evidence="5" id="KW-0175">Coiled coil</keyword>
<dbReference type="GO" id="GO:0120231">
    <property type="term" value="C:DNA recombinase auxiliary factor complex"/>
    <property type="evidence" value="ECO:0007669"/>
    <property type="project" value="TreeGrafter"/>
</dbReference>
<dbReference type="RefSeq" id="XP_024680176.1">
    <property type="nucleotide sequence ID" value="XM_024824231.1"/>
</dbReference>
<dbReference type="GO" id="GO:0000794">
    <property type="term" value="C:condensed nuclear chromosome"/>
    <property type="evidence" value="ECO:0007669"/>
    <property type="project" value="TreeGrafter"/>
</dbReference>
<dbReference type="GO" id="GO:0120230">
    <property type="term" value="F:recombinase activator activity"/>
    <property type="evidence" value="ECO:0007669"/>
    <property type="project" value="TreeGrafter"/>
</dbReference>
<evidence type="ECO:0000256" key="1">
    <source>
        <dbReference type="ARBA" id="ARBA00004123"/>
    </source>
</evidence>
<dbReference type="AlphaFoldDB" id="A0A2I1C1X8"/>
<keyword evidence="4" id="KW-0469">Meiosis</keyword>
<dbReference type="PANTHER" id="PTHR15938">
    <property type="entry name" value="TBP-1 INTERACTING PROTEIN"/>
    <property type="match status" value="1"/>
</dbReference>
<dbReference type="GO" id="GO:0007129">
    <property type="term" value="P:homologous chromosome pairing at meiosis"/>
    <property type="evidence" value="ECO:0007669"/>
    <property type="project" value="TreeGrafter"/>
</dbReference>
<dbReference type="EMBL" id="MSZS01000006">
    <property type="protein sequence ID" value="PKX91581.1"/>
    <property type="molecule type" value="Genomic_DNA"/>
</dbReference>
<reference evidence="7" key="1">
    <citation type="journal article" date="2018" name="Proc. Natl. Acad. Sci. U.S.A.">
        <title>Linking secondary metabolites to gene clusters through genome sequencing of six diverse Aspergillus species.</title>
        <authorList>
            <person name="Kaerboelling I."/>
            <person name="Vesth T.C."/>
            <person name="Frisvad J.C."/>
            <person name="Nybo J.L."/>
            <person name="Theobald S."/>
            <person name="Kuo A."/>
            <person name="Bowyer P."/>
            <person name="Matsuda Y."/>
            <person name="Mondo S."/>
            <person name="Lyhne E.K."/>
            <person name="Kogle M.E."/>
            <person name="Clum A."/>
            <person name="Lipzen A."/>
            <person name="Salamov A."/>
            <person name="Ngan C.Y."/>
            <person name="Daum C."/>
            <person name="Chiniquy J."/>
            <person name="Barry K."/>
            <person name="LaButti K."/>
            <person name="Haridas S."/>
            <person name="Simmons B.A."/>
            <person name="Magnuson J.K."/>
            <person name="Mortensen U.H."/>
            <person name="Larsen T.O."/>
            <person name="Grigoriev I.V."/>
            <person name="Baker S.E."/>
            <person name="Andersen M.R."/>
        </authorList>
    </citation>
    <scope>NUCLEOTIDE SEQUENCE [LARGE SCALE GENOMIC DNA]</scope>
    <source>
        <strain evidence="7">IBT 16806</strain>
    </source>
</reference>
<evidence type="ECO:0000313" key="7">
    <source>
        <dbReference type="Proteomes" id="UP000234474"/>
    </source>
</evidence>
<dbReference type="GeneID" id="36531556"/>
<feature type="coiled-coil region" evidence="5">
    <location>
        <begin position="35"/>
        <end position="69"/>
    </location>
</feature>
<evidence type="ECO:0000256" key="3">
    <source>
        <dbReference type="ARBA" id="ARBA00023242"/>
    </source>
</evidence>
<evidence type="ECO:0008006" key="8">
    <source>
        <dbReference type="Google" id="ProtNLM"/>
    </source>
</evidence>
<keyword evidence="7" id="KW-1185">Reference proteome</keyword>
<dbReference type="OrthoDB" id="272266at2759"/>
<dbReference type="OMA" id="WLKCTEV"/>
<evidence type="ECO:0000256" key="5">
    <source>
        <dbReference type="SAM" id="Coils"/>
    </source>
</evidence>
<evidence type="ECO:0000256" key="4">
    <source>
        <dbReference type="ARBA" id="ARBA00023254"/>
    </source>
</evidence>
<sequence length="186" mass="21183">MTQKKAKAADMSVGGKHTVYHAVQDATDELTVEIMAMMDEKIKQLEEQLARLKTEEKKARTDLATLSTKPLLCELRQDVGQFEQETQAVSSRLKKIQKSDSIQVSPEERAKLGKEWRRWNRIASVRKTICRDLWSRCLEVVPDNVSREELWVSTPTLDAAVRRRSAAVSADFVHQESLGLEGSFLR</sequence>
<gene>
    <name evidence="6" type="ORF">P174DRAFT_410185</name>
</gene>
<dbReference type="GO" id="GO:0000709">
    <property type="term" value="P:meiotic joint molecule formation"/>
    <property type="evidence" value="ECO:0007669"/>
    <property type="project" value="TreeGrafter"/>
</dbReference>
<dbReference type="Proteomes" id="UP000234474">
    <property type="component" value="Unassembled WGS sequence"/>
</dbReference>
<dbReference type="GO" id="GO:0003690">
    <property type="term" value="F:double-stranded DNA binding"/>
    <property type="evidence" value="ECO:0007669"/>
    <property type="project" value="TreeGrafter"/>
</dbReference>
<comment type="caution">
    <text evidence="6">The sequence shown here is derived from an EMBL/GenBank/DDBJ whole genome shotgun (WGS) entry which is preliminary data.</text>
</comment>
<comment type="subcellular location">
    <subcellularLocation>
        <location evidence="1">Nucleus</location>
    </subcellularLocation>
</comment>
<keyword evidence="2" id="KW-0233">DNA recombination</keyword>
<dbReference type="STRING" id="1392255.A0A2I1C1X8"/>
<name>A0A2I1C1X8_ASPN1</name>
<feature type="non-terminal residue" evidence="6">
    <location>
        <position position="186"/>
    </location>
</feature>